<dbReference type="Pfam" id="PF01409">
    <property type="entry name" value="tRNA-synt_2d"/>
    <property type="match status" value="2"/>
</dbReference>
<keyword evidence="8" id="KW-0809">Transit peptide</keyword>
<dbReference type="InterPro" id="IPR045864">
    <property type="entry name" value="aa-tRNA-synth_II/BPL/LPL"/>
</dbReference>
<keyword evidence="10" id="KW-0030">Aminoacyl-tRNA synthetase</keyword>
<evidence type="ECO:0000256" key="11">
    <source>
        <dbReference type="ARBA" id="ARBA00031194"/>
    </source>
</evidence>
<dbReference type="InterPro" id="IPR005121">
    <property type="entry name" value="Fdx_antiC-bd"/>
</dbReference>
<dbReference type="PROSITE" id="PS50862">
    <property type="entry name" value="AA_TRNA_LIGASE_II"/>
    <property type="match status" value="1"/>
</dbReference>
<evidence type="ECO:0000313" key="17">
    <source>
        <dbReference type="Proteomes" id="UP000324897"/>
    </source>
</evidence>
<dbReference type="EC" id="6.1.1.20" evidence="3"/>
<dbReference type="InterPro" id="IPR006195">
    <property type="entry name" value="aa-tRNA-synth_II"/>
</dbReference>
<proteinExistence type="inferred from homology"/>
<evidence type="ECO:0000256" key="9">
    <source>
        <dbReference type="ARBA" id="ARBA00023128"/>
    </source>
</evidence>
<evidence type="ECO:0000256" key="10">
    <source>
        <dbReference type="ARBA" id="ARBA00023146"/>
    </source>
</evidence>
<feature type="non-terminal residue" evidence="16">
    <location>
        <position position="1"/>
    </location>
</feature>
<evidence type="ECO:0000256" key="7">
    <source>
        <dbReference type="ARBA" id="ARBA00022917"/>
    </source>
</evidence>
<dbReference type="PROSITE" id="PS51447">
    <property type="entry name" value="FDX_ACB"/>
    <property type="match status" value="1"/>
</dbReference>
<keyword evidence="5" id="KW-0547">Nucleotide-binding</keyword>
<dbReference type="PANTHER" id="PTHR11538:SF41">
    <property type="entry name" value="PHENYLALANINE--TRNA LIGASE, MITOCHONDRIAL"/>
    <property type="match status" value="1"/>
</dbReference>
<keyword evidence="7" id="KW-0648">Protein biosynthesis</keyword>
<organism evidence="16 17">
    <name type="scientific">Eragrostis curvula</name>
    <name type="common">weeping love grass</name>
    <dbReference type="NCBI Taxonomy" id="38414"/>
    <lineage>
        <taxon>Eukaryota</taxon>
        <taxon>Viridiplantae</taxon>
        <taxon>Streptophyta</taxon>
        <taxon>Embryophyta</taxon>
        <taxon>Tracheophyta</taxon>
        <taxon>Spermatophyta</taxon>
        <taxon>Magnoliopsida</taxon>
        <taxon>Liliopsida</taxon>
        <taxon>Poales</taxon>
        <taxon>Poaceae</taxon>
        <taxon>PACMAD clade</taxon>
        <taxon>Chloridoideae</taxon>
        <taxon>Eragrostideae</taxon>
        <taxon>Eragrostidinae</taxon>
        <taxon>Eragrostis</taxon>
    </lineage>
</organism>
<dbReference type="GO" id="GO:0005759">
    <property type="term" value="C:mitochondrial matrix"/>
    <property type="evidence" value="ECO:0007669"/>
    <property type="project" value="UniProtKB-SubCell"/>
</dbReference>
<dbReference type="AlphaFoldDB" id="A0A5J9WPY5"/>
<comment type="similarity">
    <text evidence="2">Belongs to the class-II aminoacyl-tRNA synthetase family.</text>
</comment>
<dbReference type="FunFam" id="3.30.930.10:FF:000082">
    <property type="entry name" value="Phenylalanine--tRNA ligase chloroplastic/mitochondrial"/>
    <property type="match status" value="1"/>
</dbReference>
<dbReference type="GO" id="GO:0005524">
    <property type="term" value="F:ATP binding"/>
    <property type="evidence" value="ECO:0007669"/>
    <property type="project" value="UniProtKB-KW"/>
</dbReference>
<dbReference type="SMART" id="SM00896">
    <property type="entry name" value="FDX-ACB"/>
    <property type="match status" value="1"/>
</dbReference>
<dbReference type="GO" id="GO:0000049">
    <property type="term" value="F:tRNA binding"/>
    <property type="evidence" value="ECO:0007669"/>
    <property type="project" value="InterPro"/>
</dbReference>
<protein>
    <recommendedName>
        <fullName evidence="3">phenylalanine--tRNA ligase</fullName>
        <ecNumber evidence="3">6.1.1.20</ecNumber>
    </recommendedName>
    <alternativeName>
        <fullName evidence="11">Phenylalanyl-tRNA synthetase</fullName>
    </alternativeName>
</protein>
<evidence type="ECO:0000313" key="16">
    <source>
        <dbReference type="EMBL" id="TVU49977.1"/>
    </source>
</evidence>
<evidence type="ECO:0000256" key="4">
    <source>
        <dbReference type="ARBA" id="ARBA00022598"/>
    </source>
</evidence>
<reference evidence="16 17" key="1">
    <citation type="journal article" date="2019" name="Sci. Rep.">
        <title>A high-quality genome of Eragrostis curvula grass provides insights into Poaceae evolution and supports new strategies to enhance forage quality.</title>
        <authorList>
            <person name="Carballo J."/>
            <person name="Santos B.A.C.M."/>
            <person name="Zappacosta D."/>
            <person name="Garbus I."/>
            <person name="Selva J.P."/>
            <person name="Gallo C.A."/>
            <person name="Diaz A."/>
            <person name="Albertini E."/>
            <person name="Caccamo M."/>
            <person name="Echenique V."/>
        </authorList>
    </citation>
    <scope>NUCLEOTIDE SEQUENCE [LARGE SCALE GENOMIC DNA]</scope>
    <source>
        <strain evidence="17">cv. Victoria</strain>
        <tissue evidence="16">Leaf</tissue>
    </source>
</reference>
<comment type="function">
    <text evidence="13">Is responsible for the charging of tRNA(Phe) with phenylalanine in mitochondrial translation.</text>
</comment>
<dbReference type="Gramene" id="TVU49977">
    <property type="protein sequence ID" value="TVU49977"/>
    <property type="gene ID" value="EJB05_01325"/>
</dbReference>
<dbReference type="EMBL" id="RWGY01000002">
    <property type="protein sequence ID" value="TVU49977.1"/>
    <property type="molecule type" value="Genomic_DNA"/>
</dbReference>
<dbReference type="Gene3D" id="3.30.70.380">
    <property type="entry name" value="Ferrodoxin-fold anticodon-binding domain"/>
    <property type="match status" value="1"/>
</dbReference>
<dbReference type="FunFam" id="3.30.70.380:FF:000003">
    <property type="entry name" value="Phenylalanine--tRNA ligase chloroplastic/mitochondrial"/>
    <property type="match status" value="1"/>
</dbReference>
<evidence type="ECO:0000256" key="1">
    <source>
        <dbReference type="ARBA" id="ARBA00004305"/>
    </source>
</evidence>
<evidence type="ECO:0000256" key="3">
    <source>
        <dbReference type="ARBA" id="ARBA00012814"/>
    </source>
</evidence>
<keyword evidence="17" id="KW-1185">Reference proteome</keyword>
<evidence type="ECO:0000259" key="14">
    <source>
        <dbReference type="PROSITE" id="PS50862"/>
    </source>
</evidence>
<sequence>MLRREKSPLTPALFVVFSPSRFRSLPQHKKAAAAAAAAMHPLIRTARCCLRARARAMATIPLAPAAISSSTSTTRSPSSSSLRPHRILLARFLHSAPAPAGARALRTAAAASAVEVGGVKIAREGELGARVLKILSSEIAVTFIGSHYIVQINVIAVVCVYVVKEDDPTNNVPDTIFSKIGLQLHRRDSHPLGILKNTIYDYFDKNFAGQFNKFDDLCPLVSVKQNFDDVLVPADHVSRSYNDTYYVDSQTVLRCHTSAHQAELLRDGHTHFLVTGDVYRRDSIDSTHYPVFHQMEGFRVFSPDDWSGSGMDGTAYAAADLKKTLEGLARHLFGKELVARSLSIKDIIELNNRQTWLLQVLWRCDGLTHTSRSLIHPLSSKYIFRFLFRVFSDDWLEVLGCGVTEQEILKRNGRTDHVAWAFGLGLERLAMVLFDIPDIRLFWSNDKRFTSQFSEGKLGVKFKPFSKFPPCYKDMSFWINDAFTENNLCEVVRGIAGDLVEEVKLIDNFTNKKGMTSHCYRIAYRSMERSLTDEEINDLQWNVREAVKSKLMVELR</sequence>
<evidence type="ECO:0000256" key="5">
    <source>
        <dbReference type="ARBA" id="ARBA00022741"/>
    </source>
</evidence>
<dbReference type="GO" id="GO:0006432">
    <property type="term" value="P:phenylalanyl-tRNA aminoacylation"/>
    <property type="evidence" value="ECO:0007669"/>
    <property type="project" value="TreeGrafter"/>
</dbReference>
<name>A0A5J9WPY5_9POAL</name>
<accession>A0A5J9WPY5</accession>
<evidence type="ECO:0000256" key="13">
    <source>
        <dbReference type="ARBA" id="ARBA00057761"/>
    </source>
</evidence>
<comment type="caution">
    <text evidence="16">The sequence shown here is derived from an EMBL/GenBank/DDBJ whole genome shotgun (WGS) entry which is preliminary data.</text>
</comment>
<dbReference type="InterPro" id="IPR036690">
    <property type="entry name" value="Fdx_antiC-bd_sf"/>
</dbReference>
<dbReference type="SUPFAM" id="SSF54991">
    <property type="entry name" value="Anticodon-binding domain of PheRS"/>
    <property type="match status" value="1"/>
</dbReference>
<comment type="catalytic activity">
    <reaction evidence="12">
        <text>tRNA(Phe) + L-phenylalanine + ATP = L-phenylalanyl-tRNA(Phe) + AMP + diphosphate + H(+)</text>
        <dbReference type="Rhea" id="RHEA:19413"/>
        <dbReference type="Rhea" id="RHEA-COMP:9668"/>
        <dbReference type="Rhea" id="RHEA-COMP:9699"/>
        <dbReference type="ChEBI" id="CHEBI:15378"/>
        <dbReference type="ChEBI" id="CHEBI:30616"/>
        <dbReference type="ChEBI" id="CHEBI:33019"/>
        <dbReference type="ChEBI" id="CHEBI:58095"/>
        <dbReference type="ChEBI" id="CHEBI:78442"/>
        <dbReference type="ChEBI" id="CHEBI:78531"/>
        <dbReference type="ChEBI" id="CHEBI:456215"/>
        <dbReference type="EC" id="6.1.1.20"/>
    </reaction>
</comment>
<keyword evidence="4" id="KW-0436">Ligase</keyword>
<evidence type="ECO:0000256" key="12">
    <source>
        <dbReference type="ARBA" id="ARBA00049255"/>
    </source>
</evidence>
<gene>
    <name evidence="16" type="ORF">EJB05_01325</name>
</gene>
<feature type="domain" description="Aminoacyl-transfer RNA synthetases class-II family profile" evidence="14">
    <location>
        <begin position="276"/>
        <end position="464"/>
    </location>
</feature>
<keyword evidence="9" id="KW-0496">Mitochondrion</keyword>
<dbReference type="InterPro" id="IPR002319">
    <property type="entry name" value="Phenylalanyl-tRNA_Synthase"/>
</dbReference>
<keyword evidence="6" id="KW-0067">ATP-binding</keyword>
<dbReference type="SUPFAM" id="SSF55681">
    <property type="entry name" value="Class II aaRS and biotin synthetases"/>
    <property type="match status" value="1"/>
</dbReference>
<evidence type="ECO:0000256" key="6">
    <source>
        <dbReference type="ARBA" id="ARBA00022840"/>
    </source>
</evidence>
<evidence type="ECO:0000259" key="15">
    <source>
        <dbReference type="PROSITE" id="PS51447"/>
    </source>
</evidence>
<evidence type="ECO:0000256" key="2">
    <source>
        <dbReference type="ARBA" id="ARBA00008226"/>
    </source>
</evidence>
<dbReference type="PANTHER" id="PTHR11538">
    <property type="entry name" value="PHENYLALANYL-TRNA SYNTHETASE"/>
    <property type="match status" value="1"/>
</dbReference>
<evidence type="ECO:0000256" key="8">
    <source>
        <dbReference type="ARBA" id="ARBA00022946"/>
    </source>
</evidence>
<dbReference type="Pfam" id="PF03147">
    <property type="entry name" value="FDX-ACB"/>
    <property type="match status" value="1"/>
</dbReference>
<dbReference type="OrthoDB" id="4457at2759"/>
<dbReference type="GO" id="GO:0004826">
    <property type="term" value="F:phenylalanine-tRNA ligase activity"/>
    <property type="evidence" value="ECO:0007669"/>
    <property type="project" value="UniProtKB-EC"/>
</dbReference>
<feature type="domain" description="FDX-ACB" evidence="15">
    <location>
        <begin position="466"/>
        <end position="556"/>
    </location>
</feature>
<dbReference type="Proteomes" id="UP000324897">
    <property type="component" value="Chromosome 6"/>
</dbReference>
<comment type="subcellular location">
    <subcellularLocation>
        <location evidence="1">Mitochondrion matrix</location>
    </subcellularLocation>
</comment>
<dbReference type="Gene3D" id="3.30.930.10">
    <property type="entry name" value="Bira Bifunctional Protein, Domain 2"/>
    <property type="match status" value="2"/>
</dbReference>